<dbReference type="Proteomes" id="UP001168821">
    <property type="component" value="Unassembled WGS sequence"/>
</dbReference>
<evidence type="ECO:0000313" key="2">
    <source>
        <dbReference type="Proteomes" id="UP001168821"/>
    </source>
</evidence>
<dbReference type="EMBL" id="JALNTZ010000007">
    <property type="protein sequence ID" value="KAJ3646438.1"/>
    <property type="molecule type" value="Genomic_DNA"/>
</dbReference>
<dbReference type="PANTHER" id="PTHR13333">
    <property type="entry name" value="M-AAA PROTEASE-INTERACTING PROTEIN 1, MITOCHONDRIAL"/>
    <property type="match status" value="1"/>
</dbReference>
<accession>A0AA38HXU5</accession>
<keyword evidence="2" id="KW-1185">Reference proteome</keyword>
<dbReference type="GO" id="GO:0032979">
    <property type="term" value="P:protein insertion into mitochondrial inner membrane from matrix"/>
    <property type="evidence" value="ECO:0007669"/>
    <property type="project" value="TreeGrafter"/>
</dbReference>
<dbReference type="AlphaFoldDB" id="A0AA38HXU5"/>
<dbReference type="GO" id="GO:0005743">
    <property type="term" value="C:mitochondrial inner membrane"/>
    <property type="evidence" value="ECO:0007669"/>
    <property type="project" value="TreeGrafter"/>
</dbReference>
<comment type="caution">
    <text evidence="1">The sequence shown here is derived from an EMBL/GenBank/DDBJ whole genome shotgun (WGS) entry which is preliminary data.</text>
</comment>
<dbReference type="PANTHER" id="PTHR13333:SF5">
    <property type="entry name" value="M-AAA PROTEASE-INTERACTING PROTEIN 1, MITOCHONDRIAL"/>
    <property type="match status" value="1"/>
</dbReference>
<sequence>MIKCSILRYTLKNSYKHRGFTTQYFRIPKITSNFGVKYTSKNACRYKSSESGPPSSKLPPLMDFPKITWPSLVKSVKNFILATFIIRPYFDREFNLPDFVIGSKKAVEVVSKKIAEGDTVSLTGLVTSDILPSVQRSTSLMSLSQREQIAVNVDDIYFSFPYQIGVMFNEENDQKRFVEITMVFHALRGLSLMRARGEEPPLNMGMLPEYQSRISVCNYRFIKEFTKGVESDWTINLLNHFKPVDEVQE</sequence>
<reference evidence="1" key="1">
    <citation type="journal article" date="2023" name="G3 (Bethesda)">
        <title>Whole genome assemblies of Zophobas morio and Tenebrio molitor.</title>
        <authorList>
            <person name="Kaur S."/>
            <person name="Stinson S.A."/>
            <person name="diCenzo G.C."/>
        </authorList>
    </citation>
    <scope>NUCLEOTIDE SEQUENCE</scope>
    <source>
        <strain evidence="1">QUZm001</strain>
    </source>
</reference>
<name>A0AA38HXU5_9CUCU</name>
<dbReference type="GO" id="GO:0043022">
    <property type="term" value="F:ribosome binding"/>
    <property type="evidence" value="ECO:0007669"/>
    <property type="project" value="TreeGrafter"/>
</dbReference>
<protein>
    <submittedName>
        <fullName evidence="1">Uncharacterized protein</fullName>
    </submittedName>
</protein>
<gene>
    <name evidence="1" type="ORF">Zmor_024026</name>
</gene>
<proteinExistence type="predicted"/>
<organism evidence="1 2">
    <name type="scientific">Zophobas morio</name>
    <dbReference type="NCBI Taxonomy" id="2755281"/>
    <lineage>
        <taxon>Eukaryota</taxon>
        <taxon>Metazoa</taxon>
        <taxon>Ecdysozoa</taxon>
        <taxon>Arthropoda</taxon>
        <taxon>Hexapoda</taxon>
        <taxon>Insecta</taxon>
        <taxon>Pterygota</taxon>
        <taxon>Neoptera</taxon>
        <taxon>Endopterygota</taxon>
        <taxon>Coleoptera</taxon>
        <taxon>Polyphaga</taxon>
        <taxon>Cucujiformia</taxon>
        <taxon>Tenebrionidae</taxon>
        <taxon>Zophobas</taxon>
    </lineage>
</organism>
<evidence type="ECO:0000313" key="1">
    <source>
        <dbReference type="EMBL" id="KAJ3646438.1"/>
    </source>
</evidence>